<keyword evidence="4 11" id="KW-0808">Transferase</keyword>
<keyword evidence="5 9" id="KW-0812">Transmembrane</keyword>
<dbReference type="GO" id="GO:0000271">
    <property type="term" value="P:polysaccharide biosynthetic process"/>
    <property type="evidence" value="ECO:0007669"/>
    <property type="project" value="UniProtKB-KW"/>
</dbReference>
<keyword evidence="7 9" id="KW-0472">Membrane</keyword>
<dbReference type="PANTHER" id="PTHR30576:SF4">
    <property type="entry name" value="UNDECAPRENYL-PHOSPHATE GALACTOSE PHOSPHOTRANSFERASE"/>
    <property type="match status" value="1"/>
</dbReference>
<organism evidence="11 12">
    <name type="scientific">Donghicola mangrovi</name>
    <dbReference type="NCBI Taxonomy" id="2729614"/>
    <lineage>
        <taxon>Bacteria</taxon>
        <taxon>Pseudomonadati</taxon>
        <taxon>Pseudomonadota</taxon>
        <taxon>Alphaproteobacteria</taxon>
        <taxon>Rhodobacterales</taxon>
        <taxon>Roseobacteraceae</taxon>
        <taxon>Donghicola</taxon>
    </lineage>
</organism>
<name>A0A850QGQ0_9RHOB</name>
<feature type="domain" description="Bacterial sugar transferase" evidence="10">
    <location>
        <begin position="36"/>
        <end position="228"/>
    </location>
</feature>
<gene>
    <name evidence="11" type="ORF">HJ536_17925</name>
</gene>
<evidence type="ECO:0000256" key="6">
    <source>
        <dbReference type="ARBA" id="ARBA00022989"/>
    </source>
</evidence>
<accession>A0A850QGQ0</accession>
<keyword evidence="8" id="KW-0270">Exopolysaccharide synthesis</keyword>
<evidence type="ECO:0000256" key="2">
    <source>
        <dbReference type="ARBA" id="ARBA00006464"/>
    </source>
</evidence>
<evidence type="ECO:0000256" key="9">
    <source>
        <dbReference type="SAM" id="Phobius"/>
    </source>
</evidence>
<proteinExistence type="inferred from homology"/>
<feature type="transmembrane region" description="Helical" evidence="9">
    <location>
        <begin position="41"/>
        <end position="68"/>
    </location>
</feature>
<comment type="subcellular location">
    <subcellularLocation>
        <location evidence="1">Cell membrane</location>
    </subcellularLocation>
</comment>
<comment type="caution">
    <text evidence="11">The sequence shown here is derived from an EMBL/GenBank/DDBJ whole genome shotgun (WGS) entry which is preliminary data.</text>
</comment>
<keyword evidence="6 9" id="KW-1133">Transmembrane helix</keyword>
<evidence type="ECO:0000313" key="12">
    <source>
        <dbReference type="Proteomes" id="UP000592216"/>
    </source>
</evidence>
<dbReference type="InterPro" id="IPR003362">
    <property type="entry name" value="Bact_transf"/>
</dbReference>
<dbReference type="PANTHER" id="PTHR30576">
    <property type="entry name" value="COLANIC BIOSYNTHESIS UDP-GLUCOSE LIPID CARRIER TRANSFERASE"/>
    <property type="match status" value="1"/>
</dbReference>
<dbReference type="Proteomes" id="UP000592216">
    <property type="component" value="Unassembled WGS sequence"/>
</dbReference>
<reference evidence="11 12" key="1">
    <citation type="submission" date="2020-04" db="EMBL/GenBank/DDBJ databases">
        <title>Donghicola sp., a member of the Rhodobacteraceae family isolated from mangrove forest in Thailand.</title>
        <authorList>
            <person name="Charoenyingcharoen P."/>
            <person name="Yukphan P."/>
        </authorList>
    </citation>
    <scope>NUCLEOTIDE SEQUENCE [LARGE SCALE GENOMIC DNA]</scope>
    <source>
        <strain evidence="11 12">B5-SW-15</strain>
    </source>
</reference>
<dbReference type="AlphaFoldDB" id="A0A850QGQ0"/>
<protein>
    <submittedName>
        <fullName evidence="11">Sugar transferase</fullName>
    </submittedName>
</protein>
<evidence type="ECO:0000256" key="4">
    <source>
        <dbReference type="ARBA" id="ARBA00022679"/>
    </source>
</evidence>
<evidence type="ECO:0000259" key="10">
    <source>
        <dbReference type="Pfam" id="PF02397"/>
    </source>
</evidence>
<evidence type="ECO:0000256" key="1">
    <source>
        <dbReference type="ARBA" id="ARBA00004236"/>
    </source>
</evidence>
<evidence type="ECO:0000256" key="8">
    <source>
        <dbReference type="ARBA" id="ARBA00023169"/>
    </source>
</evidence>
<comment type="similarity">
    <text evidence="2">Belongs to the bacterial sugar transferase family.</text>
</comment>
<evidence type="ECO:0000313" key="11">
    <source>
        <dbReference type="EMBL" id="NVO25239.1"/>
    </source>
</evidence>
<sequence>MLSDSFATSHHQPVVYPADTPPAFLRPDQTYALYYKRLLDVWLSVGLLLLASPFLLPMTLVITALIAMDGHNPIYSQRRIGRHGRIFRMFKFRTMVPEADQKLAAYLKKCPEAQAEWDKHQKLRYDPRITTVGRFLRKTSLDELPQLINVLRGEMSLVGPRPMMVEQTGMYPGRAYYLTRPGLTGMWQVSDRHDSSFAERAGYDDAYLHKLSLRTDMRILLRTVVVVLRGTGV</sequence>
<evidence type="ECO:0000256" key="3">
    <source>
        <dbReference type="ARBA" id="ARBA00022475"/>
    </source>
</evidence>
<dbReference type="Pfam" id="PF02397">
    <property type="entry name" value="Bac_transf"/>
    <property type="match status" value="1"/>
</dbReference>
<keyword evidence="3" id="KW-1003">Cell membrane</keyword>
<dbReference type="GO" id="GO:0005886">
    <property type="term" value="C:plasma membrane"/>
    <property type="evidence" value="ECO:0007669"/>
    <property type="project" value="UniProtKB-SubCell"/>
</dbReference>
<dbReference type="GO" id="GO:0016780">
    <property type="term" value="F:phosphotransferase activity, for other substituted phosphate groups"/>
    <property type="evidence" value="ECO:0007669"/>
    <property type="project" value="TreeGrafter"/>
</dbReference>
<dbReference type="EMBL" id="JABCJE010000012">
    <property type="protein sequence ID" value="NVO25239.1"/>
    <property type="molecule type" value="Genomic_DNA"/>
</dbReference>
<evidence type="ECO:0000256" key="5">
    <source>
        <dbReference type="ARBA" id="ARBA00022692"/>
    </source>
</evidence>
<evidence type="ECO:0000256" key="7">
    <source>
        <dbReference type="ARBA" id="ARBA00023136"/>
    </source>
</evidence>